<dbReference type="KEGG" id="pstw:DSJ_12235"/>
<dbReference type="EMBL" id="CP017581">
    <property type="protein sequence ID" value="ARF50036.1"/>
    <property type="molecule type" value="Genomic_DNA"/>
</dbReference>
<organism evidence="2 3">
    <name type="scientific">Pantoea stewartii subsp. stewartii DC283</name>
    <dbReference type="NCBI Taxonomy" id="660596"/>
    <lineage>
        <taxon>Bacteria</taxon>
        <taxon>Pseudomonadati</taxon>
        <taxon>Pseudomonadota</taxon>
        <taxon>Gammaproteobacteria</taxon>
        <taxon>Enterobacterales</taxon>
        <taxon>Erwiniaceae</taxon>
        <taxon>Pantoea</taxon>
    </lineage>
</organism>
<dbReference type="OrthoDB" id="8576398at2"/>
<dbReference type="AlphaFoldDB" id="H3RDP8"/>
<dbReference type="Gene3D" id="3.40.50.11780">
    <property type="match status" value="1"/>
</dbReference>
<dbReference type="PATRIC" id="fig|660596.6.peg.2171"/>
<evidence type="ECO:0000313" key="4">
    <source>
        <dbReference type="Proteomes" id="UP000192380"/>
    </source>
</evidence>
<evidence type="ECO:0000313" key="1">
    <source>
        <dbReference type="EMBL" id="ARF50036.1"/>
    </source>
</evidence>
<keyword evidence="4" id="KW-1185">Reference proteome</keyword>
<dbReference type="Proteomes" id="UP000005050">
    <property type="component" value="Unassembled WGS sequence"/>
</dbReference>
<dbReference type="STRING" id="660596.DSJ_12235"/>
<evidence type="ECO:0000313" key="2">
    <source>
        <dbReference type="EMBL" id="EHU00487.1"/>
    </source>
</evidence>
<dbReference type="EMBL" id="AHIE01000017">
    <property type="protein sequence ID" value="EHU00487.1"/>
    <property type="molecule type" value="Genomic_DNA"/>
</dbReference>
<dbReference type="RefSeq" id="WP_006119516.1">
    <property type="nucleotide sequence ID" value="NZ_AHIE01000017.1"/>
</dbReference>
<reference evidence="2 3" key="1">
    <citation type="journal article" date="2012" name="Mol. Microbiol.">
        <title>The genetic and structural basis of two distinct terminal side branch residues in stewartan and amylovoran exopolysaccharides and their potential role in host adaptation.</title>
        <authorList>
            <person name="Wang X."/>
            <person name="Yang F."/>
            <person name="von Bodman S.B."/>
        </authorList>
    </citation>
    <scope>NUCLEOTIDE SEQUENCE [LARGE SCALE GENOMIC DNA]</scope>
    <source>
        <strain evidence="2 3">DC283</strain>
    </source>
</reference>
<dbReference type="PANTHER" id="PTHR35861:SF2">
    <property type="entry name" value="FELS-2 PROPHAGE PROTEIN"/>
    <property type="match status" value="1"/>
</dbReference>
<proteinExistence type="predicted"/>
<dbReference type="Proteomes" id="UP000192380">
    <property type="component" value="Chromosome"/>
</dbReference>
<dbReference type="PANTHER" id="PTHR35861">
    <property type="match status" value="1"/>
</dbReference>
<gene>
    <name evidence="2" type="ORF">CKS_2629</name>
    <name evidence="1" type="ORF">DSJ_12235</name>
</gene>
<reference evidence="2" key="2">
    <citation type="submission" date="2012-01" db="EMBL/GenBank/DDBJ databases">
        <authorList>
            <person name="Biehl B.S."/>
            <person name="Ding Y."/>
            <person name="Dugan-Rocha S.P."/>
            <person name="Gibbs R.A."/>
            <person name="Glasner J.D."/>
            <person name="Kovar C."/>
            <person name="Muzny D.M."/>
            <person name="Neeno-Eckwall E.C."/>
            <person name="Perna N.T."/>
            <person name="Qin X."/>
            <person name="von Bodman S.B."/>
            <person name="Weinstock G.M."/>
        </authorList>
    </citation>
    <scope>NUCLEOTIDE SEQUENCE</scope>
    <source>
        <strain evidence="2">DC283</strain>
    </source>
</reference>
<sequence>MPVYQTGSLNTTALSAADLYVGIQAPKTRYINGVASDGLGLVGIASWGPVNSPVLIGSDTDQALYFGSQQVRKYDLCTAIAISLQIGATNLKCVRVTDGTDLAAAIALKDTATPTAATGMTLTAKYSGTKGNGITAKISTGTAVNSYKLTVYFPGQTPEVFDNITGSGAALWASLVSAVNNGITAVRGASQFVVATVGTSTSVPDTTTMWQLTGGTDGATTITDSVLVGTDGTSTTRTGMYALRGAGVQMLNLIDLTDSTQWPTINTFCLSEGAFGVVQAAAGVTYATLAATLNTSGVDSWQVKVLVGDWVYWNDTLNGLSARMCAPATFVAAKYAAQSPSVSALNKPITNVVATQRQLANQPYSISEIGALSTARLDVITNPCPGGNYFGLRSGRNAASSTTQNDDTYTRMTNYLSATLAASFGYVVGEGQTTDLRRSTKATIESFLQNLADEGMIGDPNGGPAFSVKLDATNNPSSRVALGYMVADVQVKYLATVRYFLINLEGGASVNVSVSSSATI</sequence>
<protein>
    <submittedName>
        <fullName evidence="1">Phage tail protein</fullName>
    </submittedName>
    <submittedName>
        <fullName evidence="2">Phage tail sheath protein FI</fullName>
    </submittedName>
</protein>
<name>H3RDP8_PANSE</name>
<dbReference type="InterPro" id="IPR052042">
    <property type="entry name" value="Tail_sheath_structural"/>
</dbReference>
<reference evidence="1 4" key="3">
    <citation type="submission" date="2016-10" db="EMBL/GenBank/DDBJ databases">
        <title>Complete Genome Assembly of Pantoea stewartii subsp. stewartii DC283, a Corn Pathogen.</title>
        <authorList>
            <person name="Duong D.A."/>
            <person name="Stevens A.M."/>
            <person name="Jensen R.V."/>
        </authorList>
    </citation>
    <scope>NUCLEOTIDE SEQUENCE [LARGE SCALE GENOMIC DNA]</scope>
    <source>
        <strain evidence="1 4">DC283</strain>
    </source>
</reference>
<accession>H3RDP8</accession>
<evidence type="ECO:0000313" key="3">
    <source>
        <dbReference type="Proteomes" id="UP000005050"/>
    </source>
</evidence>